<dbReference type="Pfam" id="PF00067">
    <property type="entry name" value="p450"/>
    <property type="match status" value="1"/>
</dbReference>
<dbReference type="InterPro" id="IPR050121">
    <property type="entry name" value="Cytochrome_P450_monoxygenase"/>
</dbReference>
<evidence type="ECO:0000313" key="6">
    <source>
        <dbReference type="Proteomes" id="UP001610335"/>
    </source>
</evidence>
<evidence type="ECO:0000256" key="1">
    <source>
        <dbReference type="ARBA" id="ARBA00001971"/>
    </source>
</evidence>
<sequence length="491" mass="56133">MSSTIPNFVCALILYRQFLHPLSGIAGPFLAGLMGQWRNWYYFNGQWHDVILDLHEKYGRVVRIAPNELSIVDAKTVRQLYGHGTKAEKTHWYATWDIPDTAAGLFATRDVKEHSFLRRRVSAAFSMSSILKFEPYIQGCFDLLFEKMRKYSGQVVNMSEWTNAVAYDIVGELAYGEQLGHLRTETDVMGLRQAILDGFYVMANFGHLGGLGRLLSTKAMAKLTSALGVRNAFGDFRQWSVDKVRARRERASEGERHDMLRHFLNMKDISGDPASDGEVLIEAMNIIGAGADTTAIGMRACLYYVCTHPRVYHRLQKELDDYFAGRPYQGGISYNEARRLAYLNAVISEATRLHPSIIYQLLRKAPEKMTVDGHTIPRGTAVGISPRAQNRDPAIWGEDANEFRPERWLEDEEKTRYFESVNMTFGGNGPRMCIGRNIALVELFKYMAQLLYRFDVELVDPARPWHVQTVWFAYQHDMFVRVTERTKRPSA</sequence>
<dbReference type="InterPro" id="IPR036396">
    <property type="entry name" value="Cyt_P450_sf"/>
</dbReference>
<keyword evidence="3" id="KW-0479">Metal-binding</keyword>
<dbReference type="EMBL" id="JBFXLS010000034">
    <property type="protein sequence ID" value="KAL2825807.1"/>
    <property type="molecule type" value="Genomic_DNA"/>
</dbReference>
<dbReference type="InterPro" id="IPR002401">
    <property type="entry name" value="Cyt_P450_E_grp-I"/>
</dbReference>
<protein>
    <submittedName>
        <fullName evidence="5">Cytochrome P450</fullName>
    </submittedName>
</protein>
<dbReference type="PRINTS" id="PR00385">
    <property type="entry name" value="P450"/>
</dbReference>
<organism evidence="5 6">
    <name type="scientific">Aspergillus cavernicola</name>
    <dbReference type="NCBI Taxonomy" id="176166"/>
    <lineage>
        <taxon>Eukaryota</taxon>
        <taxon>Fungi</taxon>
        <taxon>Dikarya</taxon>
        <taxon>Ascomycota</taxon>
        <taxon>Pezizomycotina</taxon>
        <taxon>Eurotiomycetes</taxon>
        <taxon>Eurotiomycetidae</taxon>
        <taxon>Eurotiales</taxon>
        <taxon>Aspergillaceae</taxon>
        <taxon>Aspergillus</taxon>
        <taxon>Aspergillus subgen. Nidulantes</taxon>
    </lineage>
</organism>
<accession>A0ABR4IFX1</accession>
<keyword evidence="6" id="KW-1185">Reference proteome</keyword>
<evidence type="ECO:0000256" key="2">
    <source>
        <dbReference type="ARBA" id="ARBA00010617"/>
    </source>
</evidence>
<dbReference type="Gene3D" id="1.10.630.10">
    <property type="entry name" value="Cytochrome P450"/>
    <property type="match status" value="1"/>
</dbReference>
<proteinExistence type="inferred from homology"/>
<comment type="caution">
    <text evidence="5">The sequence shown here is derived from an EMBL/GenBank/DDBJ whole genome shotgun (WGS) entry which is preliminary data.</text>
</comment>
<evidence type="ECO:0000256" key="4">
    <source>
        <dbReference type="ARBA" id="ARBA00023004"/>
    </source>
</evidence>
<gene>
    <name evidence="5" type="ORF">BDW59DRAFT_179776</name>
</gene>
<dbReference type="Proteomes" id="UP001610335">
    <property type="component" value="Unassembled WGS sequence"/>
</dbReference>
<reference evidence="5 6" key="1">
    <citation type="submission" date="2024-07" db="EMBL/GenBank/DDBJ databases">
        <title>Section-level genome sequencing and comparative genomics of Aspergillus sections Usti and Cavernicolus.</title>
        <authorList>
            <consortium name="Lawrence Berkeley National Laboratory"/>
            <person name="Nybo J.L."/>
            <person name="Vesth T.C."/>
            <person name="Theobald S."/>
            <person name="Frisvad J.C."/>
            <person name="Larsen T.O."/>
            <person name="Kjaerboelling I."/>
            <person name="Rothschild-Mancinelli K."/>
            <person name="Lyhne E.K."/>
            <person name="Kogle M.E."/>
            <person name="Barry K."/>
            <person name="Clum A."/>
            <person name="Na H."/>
            <person name="Ledsgaard L."/>
            <person name="Lin J."/>
            <person name="Lipzen A."/>
            <person name="Kuo A."/>
            <person name="Riley R."/>
            <person name="Mondo S."/>
            <person name="LaButti K."/>
            <person name="Haridas S."/>
            <person name="Pangalinan J."/>
            <person name="Salamov A.A."/>
            <person name="Simmons B.A."/>
            <person name="Magnuson J.K."/>
            <person name="Chen J."/>
            <person name="Drula E."/>
            <person name="Henrissat B."/>
            <person name="Wiebenga A."/>
            <person name="Lubbers R.J."/>
            <person name="Gomes A.C."/>
            <person name="Makela M.R."/>
            <person name="Stajich J."/>
            <person name="Grigoriev I.V."/>
            <person name="Mortensen U.H."/>
            <person name="De vries R.P."/>
            <person name="Baker S.E."/>
            <person name="Andersen M.R."/>
        </authorList>
    </citation>
    <scope>NUCLEOTIDE SEQUENCE [LARGE SCALE GENOMIC DNA]</scope>
    <source>
        <strain evidence="5 6">CBS 600.67</strain>
    </source>
</reference>
<dbReference type="CDD" id="cd11060">
    <property type="entry name" value="CYP57A1-like"/>
    <property type="match status" value="1"/>
</dbReference>
<dbReference type="InterPro" id="IPR001128">
    <property type="entry name" value="Cyt_P450"/>
</dbReference>
<evidence type="ECO:0000313" key="5">
    <source>
        <dbReference type="EMBL" id="KAL2825807.1"/>
    </source>
</evidence>
<dbReference type="SUPFAM" id="SSF48264">
    <property type="entry name" value="Cytochrome P450"/>
    <property type="match status" value="1"/>
</dbReference>
<comment type="cofactor">
    <cofactor evidence="1">
        <name>heme</name>
        <dbReference type="ChEBI" id="CHEBI:30413"/>
    </cofactor>
</comment>
<evidence type="ECO:0000256" key="3">
    <source>
        <dbReference type="ARBA" id="ARBA00022723"/>
    </source>
</evidence>
<dbReference type="PRINTS" id="PR00463">
    <property type="entry name" value="EP450I"/>
</dbReference>
<keyword evidence="4" id="KW-0408">Iron</keyword>
<comment type="similarity">
    <text evidence="2">Belongs to the cytochrome P450 family.</text>
</comment>
<name>A0ABR4IFX1_9EURO</name>
<dbReference type="PANTHER" id="PTHR24305">
    <property type="entry name" value="CYTOCHROME P450"/>
    <property type="match status" value="1"/>
</dbReference>
<dbReference type="PANTHER" id="PTHR24305:SF232">
    <property type="entry name" value="P450, PUTATIVE (EUROFUNG)-RELATED"/>
    <property type="match status" value="1"/>
</dbReference>